<dbReference type="AlphaFoldDB" id="A0AAD9Z5F8"/>
<keyword evidence="1" id="KW-0732">Signal</keyword>
<sequence length="194" mass="21169">MQFSNCLSFSLWLRFITPITTHNTHQSSPIPLPSSPSLPAPIPLPLLPSTYNPSTYPLSATPVAQILNTLSLYPLAIDGKNFSALTLVFTNDIIANYSPPIGVVSGLSNVNAVLQESLAPVDTQHSYGTQAVKLMGEAQARSLSYFTASQFGRGEYYGEDTWVKVSDDEWKINTRNLVYMGPNIGNISVFTPRS</sequence>
<dbReference type="Pfam" id="PF13577">
    <property type="entry name" value="SnoaL_4"/>
    <property type="match status" value="1"/>
</dbReference>
<dbReference type="InterPro" id="IPR032710">
    <property type="entry name" value="NTF2-like_dom_sf"/>
</dbReference>
<dbReference type="Proteomes" id="UP001276659">
    <property type="component" value="Unassembled WGS sequence"/>
</dbReference>
<dbReference type="EMBL" id="JASNWA010000009">
    <property type="protein sequence ID" value="KAK3170332.1"/>
    <property type="molecule type" value="Genomic_DNA"/>
</dbReference>
<evidence type="ECO:0000259" key="2">
    <source>
        <dbReference type="Pfam" id="PF13577"/>
    </source>
</evidence>
<keyword evidence="4" id="KW-1185">Reference proteome</keyword>
<name>A0AAD9Z5F8_9LECA</name>
<protein>
    <recommendedName>
        <fullName evidence="2">SnoaL-like domain-containing protein</fullName>
    </recommendedName>
</protein>
<proteinExistence type="predicted"/>
<evidence type="ECO:0000256" key="1">
    <source>
        <dbReference type="SAM" id="SignalP"/>
    </source>
</evidence>
<feature type="chain" id="PRO_5042162132" description="SnoaL-like domain-containing protein" evidence="1">
    <location>
        <begin position="22"/>
        <end position="194"/>
    </location>
</feature>
<gene>
    <name evidence="3" type="ORF">OEA41_009719</name>
</gene>
<reference evidence="3" key="1">
    <citation type="submission" date="2022-11" db="EMBL/GenBank/DDBJ databases">
        <title>Chromosomal genome sequence assembly and mating type (MAT) locus characterization of the leprose asexual lichenized fungus Lepraria neglecta (Nyl.) Erichsen.</title>
        <authorList>
            <person name="Allen J.L."/>
            <person name="Pfeffer B."/>
        </authorList>
    </citation>
    <scope>NUCLEOTIDE SEQUENCE</scope>
    <source>
        <strain evidence="3">Allen 5258</strain>
    </source>
</reference>
<comment type="caution">
    <text evidence="3">The sequence shown here is derived from an EMBL/GenBank/DDBJ whole genome shotgun (WGS) entry which is preliminary data.</text>
</comment>
<organism evidence="3 4">
    <name type="scientific">Lepraria neglecta</name>
    <dbReference type="NCBI Taxonomy" id="209136"/>
    <lineage>
        <taxon>Eukaryota</taxon>
        <taxon>Fungi</taxon>
        <taxon>Dikarya</taxon>
        <taxon>Ascomycota</taxon>
        <taxon>Pezizomycotina</taxon>
        <taxon>Lecanoromycetes</taxon>
        <taxon>OSLEUM clade</taxon>
        <taxon>Lecanoromycetidae</taxon>
        <taxon>Lecanorales</taxon>
        <taxon>Lecanorineae</taxon>
        <taxon>Stereocaulaceae</taxon>
        <taxon>Lepraria</taxon>
    </lineage>
</organism>
<feature type="domain" description="SnoaL-like" evidence="2">
    <location>
        <begin position="63"/>
        <end position="175"/>
    </location>
</feature>
<feature type="signal peptide" evidence="1">
    <location>
        <begin position="1"/>
        <end position="21"/>
    </location>
</feature>
<dbReference type="SUPFAM" id="SSF54427">
    <property type="entry name" value="NTF2-like"/>
    <property type="match status" value="1"/>
</dbReference>
<dbReference type="Gene3D" id="3.10.450.50">
    <property type="match status" value="1"/>
</dbReference>
<evidence type="ECO:0000313" key="4">
    <source>
        <dbReference type="Proteomes" id="UP001276659"/>
    </source>
</evidence>
<evidence type="ECO:0000313" key="3">
    <source>
        <dbReference type="EMBL" id="KAK3170332.1"/>
    </source>
</evidence>
<dbReference type="InterPro" id="IPR037401">
    <property type="entry name" value="SnoaL-like"/>
</dbReference>
<accession>A0AAD9Z5F8</accession>